<name>A0AAV4CSE0_9GAST</name>
<comment type="caution">
    <text evidence="2">The sequence shown here is derived from an EMBL/GenBank/DDBJ whole genome shotgun (WGS) entry which is preliminary data.</text>
</comment>
<organism evidence="2 3">
    <name type="scientific">Plakobranchus ocellatus</name>
    <dbReference type="NCBI Taxonomy" id="259542"/>
    <lineage>
        <taxon>Eukaryota</taxon>
        <taxon>Metazoa</taxon>
        <taxon>Spiralia</taxon>
        <taxon>Lophotrochozoa</taxon>
        <taxon>Mollusca</taxon>
        <taxon>Gastropoda</taxon>
        <taxon>Heterobranchia</taxon>
        <taxon>Euthyneura</taxon>
        <taxon>Panpulmonata</taxon>
        <taxon>Sacoglossa</taxon>
        <taxon>Placobranchoidea</taxon>
        <taxon>Plakobranchidae</taxon>
        <taxon>Plakobranchus</taxon>
    </lineage>
</organism>
<feature type="region of interest" description="Disordered" evidence="1">
    <location>
        <begin position="37"/>
        <end position="70"/>
    </location>
</feature>
<proteinExistence type="predicted"/>
<sequence>LSPLTSIPTTPPSVYSSSTAASVLGFSIFGTAYHSQSLPHGNKAQASGRTSYTHEGQFSSQSAFASDRRIHRNRRSLTFDRLAWIESWWDRGRRKPFQHSAQHANQKEEVNVRGKVTFYYHPQQGRAEQKNRQPGLM</sequence>
<feature type="compositionally biased region" description="Polar residues" evidence="1">
    <location>
        <begin position="37"/>
        <end position="64"/>
    </location>
</feature>
<feature type="non-terminal residue" evidence="2">
    <location>
        <position position="1"/>
    </location>
</feature>
<gene>
    <name evidence="2" type="ORF">PoB_006133500</name>
</gene>
<evidence type="ECO:0000313" key="3">
    <source>
        <dbReference type="Proteomes" id="UP000735302"/>
    </source>
</evidence>
<dbReference type="EMBL" id="BLXT01006942">
    <property type="protein sequence ID" value="GFO34830.1"/>
    <property type="molecule type" value="Genomic_DNA"/>
</dbReference>
<reference evidence="2 3" key="1">
    <citation type="journal article" date="2021" name="Elife">
        <title>Chloroplast acquisition without the gene transfer in kleptoplastic sea slugs, Plakobranchus ocellatus.</title>
        <authorList>
            <person name="Maeda T."/>
            <person name="Takahashi S."/>
            <person name="Yoshida T."/>
            <person name="Shimamura S."/>
            <person name="Takaki Y."/>
            <person name="Nagai Y."/>
            <person name="Toyoda A."/>
            <person name="Suzuki Y."/>
            <person name="Arimoto A."/>
            <person name="Ishii H."/>
            <person name="Satoh N."/>
            <person name="Nishiyama T."/>
            <person name="Hasebe M."/>
            <person name="Maruyama T."/>
            <person name="Minagawa J."/>
            <person name="Obokata J."/>
            <person name="Shigenobu S."/>
        </authorList>
    </citation>
    <scope>NUCLEOTIDE SEQUENCE [LARGE SCALE GENOMIC DNA]</scope>
</reference>
<dbReference type="Proteomes" id="UP000735302">
    <property type="component" value="Unassembled WGS sequence"/>
</dbReference>
<accession>A0AAV4CSE0</accession>
<protein>
    <submittedName>
        <fullName evidence="2">Uncharacterized protein</fullName>
    </submittedName>
</protein>
<evidence type="ECO:0000313" key="2">
    <source>
        <dbReference type="EMBL" id="GFO34830.1"/>
    </source>
</evidence>
<keyword evidence="3" id="KW-1185">Reference proteome</keyword>
<evidence type="ECO:0000256" key="1">
    <source>
        <dbReference type="SAM" id="MobiDB-lite"/>
    </source>
</evidence>
<dbReference type="AlphaFoldDB" id="A0AAV4CSE0"/>